<feature type="chain" id="PRO_5008056911" evidence="2">
    <location>
        <begin position="22"/>
        <end position="921"/>
    </location>
</feature>
<evidence type="ECO:0000256" key="1">
    <source>
        <dbReference type="ARBA" id="ARBA00023002"/>
    </source>
</evidence>
<gene>
    <name evidence="3" type="ORF">A3Q56_01307</name>
</gene>
<keyword evidence="4" id="KW-1185">Reference proteome</keyword>
<comment type="caution">
    <text evidence="3">The sequence shown here is derived from an EMBL/GenBank/DDBJ whole genome shotgun (WGS) entry which is preliminary data.</text>
</comment>
<dbReference type="PANTHER" id="PTHR43539:SF23">
    <property type="entry name" value="FAD-DEPENDENT OXIDOREDUCTASE DOMAIN-CONTAINING PROTEIN 2"/>
    <property type="match status" value="1"/>
</dbReference>
<dbReference type="OrthoDB" id="66881at2759"/>
<dbReference type="GO" id="GO:0036503">
    <property type="term" value="P:ERAD pathway"/>
    <property type="evidence" value="ECO:0007669"/>
    <property type="project" value="TreeGrafter"/>
</dbReference>
<dbReference type="EMBL" id="LWCA01000101">
    <property type="protein sequence ID" value="OAF70891.1"/>
    <property type="molecule type" value="Genomic_DNA"/>
</dbReference>
<dbReference type="InterPro" id="IPR050982">
    <property type="entry name" value="Auxin_biosynth/cation_transpt"/>
</dbReference>
<dbReference type="GO" id="GO:0004497">
    <property type="term" value="F:monooxygenase activity"/>
    <property type="evidence" value="ECO:0007669"/>
    <property type="project" value="TreeGrafter"/>
</dbReference>
<dbReference type="AlphaFoldDB" id="A0A177BBJ0"/>
<sequence>MHVISLIKCVHLISIILIASAEYNSNDVCIVGAGLAALQIAHGFQQRDVNYIIFEKSNRVGKFFEHFPRHRKLISLNKIYTGQKNDEFNMRHDWNSIYTTDEEFRISKFSKEFFPMADDFLDYINDFYQKHKFNVRFNTHINKVKSNGDRFTLVKKNGLIHDCGSVIIATGVSESNKLDIVGKENIIDYADLSTDPKDYINKNVLILGLGNSAFETADSIYSHTASVRMVGNTRIRLSWETHYVGDLRGINNSPLDTYMLKSLDTVNELPLKNMSIVKRSDGRLDVDVWMPVIDENRNSYHAEKQDSFFFREPFDFVLNCIGFHFDESILEEKLQPTRSGCHGKYPSMKENYESNIVPNLFYAGTIGHALDHRKAAGAFIHGFRYTAKALSHIVEKRIYNRKWPSRIYPISELLNTVIKRVSESSALYQMYGIYGDIYAIRDNGETFEHVKEFPLCNLANFEESTGIHLDKFYATFMQLGKNFSGIGLDTFYYKRIIDDLQDSHRVNFIHPAIYYYEKVPTGEMKNKYHSSYCLCKPKMAHFITGDAITIWDAPIAHHLLTRKFFQETLKMDLRHYTDENCYKLLLKHGSLPITCRQHYLSNKGIGDAFKMNPKMYFKESDRIEERQDDPVERLAYSLDVDVKKFAICNKALGKMLMHHKNVIVLFTLYWEPRSKIAVYHYNQMKNHYKDRFVVVDCFDWIRVCEKYNIYTYPSVVIIDKSKVIDIMQNSINVDSLEEYSKMIQMDAHPQVKNKDACKEINCSHSLRNCHNQAQGQFTISSKMDDISSIISLTESSIIKQNIEKPISFVKTAQDITICQYDSSKYGSIQNWLHECASGNIMTEYPIPKFTGYDYIQFYESDYESEKFYTKDDYDYFNKFGFPPSFDYIDSYKEAAKKYKKQMNSDSDDHNKNMKNKIKMEL</sequence>
<dbReference type="GO" id="GO:0050660">
    <property type="term" value="F:flavin adenine dinucleotide binding"/>
    <property type="evidence" value="ECO:0007669"/>
    <property type="project" value="TreeGrafter"/>
</dbReference>
<protein>
    <submittedName>
        <fullName evidence="3">FAD-dependent oxidoreductase domain-containing protein 2</fullName>
    </submittedName>
</protein>
<proteinExistence type="predicted"/>
<evidence type="ECO:0000256" key="2">
    <source>
        <dbReference type="SAM" id="SignalP"/>
    </source>
</evidence>
<evidence type="ECO:0000313" key="4">
    <source>
        <dbReference type="Proteomes" id="UP000078046"/>
    </source>
</evidence>
<dbReference type="SUPFAM" id="SSF51905">
    <property type="entry name" value="FAD/NAD(P)-binding domain"/>
    <property type="match status" value="1"/>
</dbReference>
<dbReference type="SUPFAM" id="SSF52833">
    <property type="entry name" value="Thioredoxin-like"/>
    <property type="match status" value="1"/>
</dbReference>
<organism evidence="3 4">
    <name type="scientific">Intoshia linei</name>
    <dbReference type="NCBI Taxonomy" id="1819745"/>
    <lineage>
        <taxon>Eukaryota</taxon>
        <taxon>Metazoa</taxon>
        <taxon>Spiralia</taxon>
        <taxon>Lophotrochozoa</taxon>
        <taxon>Mesozoa</taxon>
        <taxon>Orthonectida</taxon>
        <taxon>Rhopaluridae</taxon>
        <taxon>Intoshia</taxon>
    </lineage>
</organism>
<dbReference type="Proteomes" id="UP000078046">
    <property type="component" value="Unassembled WGS sequence"/>
</dbReference>
<name>A0A177BBJ0_9BILA</name>
<keyword evidence="1" id="KW-0560">Oxidoreductase</keyword>
<accession>A0A177BBJ0</accession>
<feature type="signal peptide" evidence="2">
    <location>
        <begin position="1"/>
        <end position="21"/>
    </location>
</feature>
<dbReference type="GO" id="GO:0005788">
    <property type="term" value="C:endoplasmic reticulum lumen"/>
    <property type="evidence" value="ECO:0007669"/>
    <property type="project" value="TreeGrafter"/>
</dbReference>
<dbReference type="Gene3D" id="3.50.50.60">
    <property type="entry name" value="FAD/NAD(P)-binding domain"/>
    <property type="match status" value="2"/>
</dbReference>
<dbReference type="PANTHER" id="PTHR43539">
    <property type="entry name" value="FLAVIN-BINDING MONOOXYGENASE-LIKE PROTEIN (AFU_ORTHOLOGUE AFUA_4G09220)"/>
    <property type="match status" value="1"/>
</dbReference>
<dbReference type="InterPro" id="IPR036188">
    <property type="entry name" value="FAD/NAD-bd_sf"/>
</dbReference>
<dbReference type="Pfam" id="PF13738">
    <property type="entry name" value="Pyr_redox_3"/>
    <property type="match status" value="1"/>
</dbReference>
<dbReference type="InterPro" id="IPR036249">
    <property type="entry name" value="Thioredoxin-like_sf"/>
</dbReference>
<evidence type="ECO:0000313" key="3">
    <source>
        <dbReference type="EMBL" id="OAF70891.1"/>
    </source>
</evidence>
<reference evidence="3 4" key="1">
    <citation type="submission" date="2016-04" db="EMBL/GenBank/DDBJ databases">
        <title>The genome of Intoshia linei affirms orthonectids as highly simplified spiralians.</title>
        <authorList>
            <person name="Mikhailov K.V."/>
            <person name="Slusarev G.S."/>
            <person name="Nikitin M.A."/>
            <person name="Logacheva M.D."/>
            <person name="Penin A."/>
            <person name="Aleoshin V."/>
            <person name="Panchin Y.V."/>
        </authorList>
    </citation>
    <scope>NUCLEOTIDE SEQUENCE [LARGE SCALE GENOMIC DNA]</scope>
    <source>
        <strain evidence="3">Intl2013</strain>
        <tissue evidence="3">Whole animal</tissue>
    </source>
</reference>
<keyword evidence="2" id="KW-0732">Signal</keyword>
<dbReference type="Gene3D" id="3.40.30.10">
    <property type="entry name" value="Glutaredoxin"/>
    <property type="match status" value="1"/>
</dbReference>